<keyword evidence="2" id="KW-0092">Biotin</keyword>
<evidence type="ECO:0000256" key="2">
    <source>
        <dbReference type="ARBA" id="ARBA00023267"/>
    </source>
</evidence>
<dbReference type="InterPro" id="IPR045864">
    <property type="entry name" value="aa-tRNA-synth_II/BPL/LPL"/>
</dbReference>
<dbReference type="PROSITE" id="PS51733">
    <property type="entry name" value="BPL_LPL_CATALYTIC"/>
    <property type="match status" value="1"/>
</dbReference>
<dbReference type="Gene3D" id="2.30.30.100">
    <property type="match status" value="1"/>
</dbReference>
<dbReference type="Gene3D" id="3.30.930.10">
    <property type="entry name" value="Bira Bifunctional Protein, Domain 2"/>
    <property type="match status" value="1"/>
</dbReference>
<dbReference type="OrthoDB" id="9807064at2"/>
<evidence type="ECO:0000256" key="4">
    <source>
        <dbReference type="ARBA" id="ARBA00047846"/>
    </source>
</evidence>
<feature type="domain" description="BPL/LPL catalytic" evidence="5">
    <location>
        <begin position="13"/>
        <end position="194"/>
    </location>
</feature>
<comment type="caution">
    <text evidence="6">The sequence shown here is derived from an EMBL/GenBank/DDBJ whole genome shotgun (WGS) entry which is preliminary data.</text>
</comment>
<dbReference type="AlphaFoldDB" id="A0A318SV31"/>
<dbReference type="Pfam" id="PF03099">
    <property type="entry name" value="BPL_LplA_LipB"/>
    <property type="match status" value="1"/>
</dbReference>
<accession>A0A318SV31</accession>
<dbReference type="PANTHER" id="PTHR12835:SF5">
    <property type="entry name" value="BIOTIN--PROTEIN LIGASE"/>
    <property type="match status" value="1"/>
</dbReference>
<dbReference type="InterPro" id="IPR003142">
    <property type="entry name" value="BPL_C"/>
</dbReference>
<evidence type="ECO:0000313" key="6">
    <source>
        <dbReference type="EMBL" id="PYE84156.1"/>
    </source>
</evidence>
<evidence type="ECO:0000313" key="7">
    <source>
        <dbReference type="Proteomes" id="UP000248311"/>
    </source>
</evidence>
<sequence>MSPEGPDLGPRGGLWPEGFGLVQLDEAVSTMDEARRLLPDLERPTWVMAHRQSGGRGRRGRSWQMPEGNLAATLIYRPEATPHEAAKRSFLAGLALFEALAIHVDRTRLSLKWPNDVLLDDRKVAGILLESAGAGAYVDWLSIGIGVNVAGVPEGLEAEAFPPISLAEAGAEVTAEEVLTLIAEMFATEEGKLGAFGFPYLREEWLRHAARIGEVITARLPDEEVTGRFDTVDMDGNLMLETAEGPRLIAAADVFWG</sequence>
<dbReference type="InterPro" id="IPR004143">
    <property type="entry name" value="BPL_LPL_catalytic"/>
</dbReference>
<dbReference type="EC" id="6.3.4.15" evidence="3"/>
<name>A0A318SV31_9RHOB</name>
<dbReference type="SUPFAM" id="SSF55681">
    <property type="entry name" value="Class II aaRS and biotin synthetases"/>
    <property type="match status" value="1"/>
</dbReference>
<reference evidence="6 7" key="1">
    <citation type="submission" date="2018-06" db="EMBL/GenBank/DDBJ databases">
        <title>Genomic Encyclopedia of Type Strains, Phase III (KMG-III): the genomes of soil and plant-associated and newly described type strains.</title>
        <authorList>
            <person name="Whitman W."/>
        </authorList>
    </citation>
    <scope>NUCLEOTIDE SEQUENCE [LARGE SCALE GENOMIC DNA]</scope>
    <source>
        <strain evidence="6 7">CECT 9025</strain>
    </source>
</reference>
<dbReference type="GO" id="GO:0005737">
    <property type="term" value="C:cytoplasm"/>
    <property type="evidence" value="ECO:0007669"/>
    <property type="project" value="TreeGrafter"/>
</dbReference>
<dbReference type="RefSeq" id="WP_110814748.1">
    <property type="nucleotide sequence ID" value="NZ_QJTE01000003.1"/>
</dbReference>
<dbReference type="Proteomes" id="UP000248311">
    <property type="component" value="Unassembled WGS sequence"/>
</dbReference>
<dbReference type="CDD" id="cd16442">
    <property type="entry name" value="BPL"/>
    <property type="match status" value="1"/>
</dbReference>
<dbReference type="Pfam" id="PF02237">
    <property type="entry name" value="BPL_C"/>
    <property type="match status" value="1"/>
</dbReference>
<gene>
    <name evidence="6" type="ORF">DFP88_103523</name>
</gene>
<protein>
    <recommendedName>
        <fullName evidence="3">biotin--[biotin carboxyl-carrier protein] ligase</fullName>
        <ecNumber evidence="3">6.3.4.15</ecNumber>
    </recommendedName>
</protein>
<evidence type="ECO:0000256" key="1">
    <source>
        <dbReference type="ARBA" id="ARBA00022598"/>
    </source>
</evidence>
<dbReference type="PANTHER" id="PTHR12835">
    <property type="entry name" value="BIOTIN PROTEIN LIGASE"/>
    <property type="match status" value="1"/>
</dbReference>
<keyword evidence="1 6" id="KW-0436">Ligase</keyword>
<organism evidence="6 7">
    <name type="scientific">Pseudoroseicyclus aestuarii</name>
    <dbReference type="NCBI Taxonomy" id="1795041"/>
    <lineage>
        <taxon>Bacteria</taxon>
        <taxon>Pseudomonadati</taxon>
        <taxon>Pseudomonadota</taxon>
        <taxon>Alphaproteobacteria</taxon>
        <taxon>Rhodobacterales</taxon>
        <taxon>Paracoccaceae</taxon>
        <taxon>Pseudoroseicyclus</taxon>
    </lineage>
</organism>
<dbReference type="NCBIfam" id="TIGR00121">
    <property type="entry name" value="birA_ligase"/>
    <property type="match status" value="1"/>
</dbReference>
<dbReference type="EMBL" id="QJTE01000003">
    <property type="protein sequence ID" value="PYE84156.1"/>
    <property type="molecule type" value="Genomic_DNA"/>
</dbReference>
<evidence type="ECO:0000256" key="3">
    <source>
        <dbReference type="ARBA" id="ARBA00024227"/>
    </source>
</evidence>
<dbReference type="GO" id="GO:0004077">
    <property type="term" value="F:biotin--[biotin carboxyl-carrier protein] ligase activity"/>
    <property type="evidence" value="ECO:0007669"/>
    <property type="project" value="UniProtKB-EC"/>
</dbReference>
<keyword evidence="7" id="KW-1185">Reference proteome</keyword>
<dbReference type="InterPro" id="IPR004408">
    <property type="entry name" value="Biotin_CoA_COase_ligase"/>
</dbReference>
<proteinExistence type="predicted"/>
<comment type="catalytic activity">
    <reaction evidence="4">
        <text>biotin + L-lysyl-[protein] + ATP = N(6)-biotinyl-L-lysyl-[protein] + AMP + diphosphate + H(+)</text>
        <dbReference type="Rhea" id="RHEA:11756"/>
        <dbReference type="Rhea" id="RHEA-COMP:9752"/>
        <dbReference type="Rhea" id="RHEA-COMP:10505"/>
        <dbReference type="ChEBI" id="CHEBI:15378"/>
        <dbReference type="ChEBI" id="CHEBI:29969"/>
        <dbReference type="ChEBI" id="CHEBI:30616"/>
        <dbReference type="ChEBI" id="CHEBI:33019"/>
        <dbReference type="ChEBI" id="CHEBI:57586"/>
        <dbReference type="ChEBI" id="CHEBI:83144"/>
        <dbReference type="ChEBI" id="CHEBI:456215"/>
        <dbReference type="EC" id="6.3.4.15"/>
    </reaction>
</comment>
<evidence type="ECO:0000259" key="5">
    <source>
        <dbReference type="PROSITE" id="PS51733"/>
    </source>
</evidence>